<keyword evidence="2" id="KW-1185">Reference proteome</keyword>
<dbReference type="AlphaFoldDB" id="H1Z1M7"/>
<gene>
    <name evidence="1" type="ORF">Metlim_0414</name>
</gene>
<evidence type="ECO:0000313" key="1">
    <source>
        <dbReference type="EMBL" id="EHQ34553.1"/>
    </source>
</evidence>
<organism evidence="1 2">
    <name type="scientific">Methanoplanus limicola DSM 2279</name>
    <dbReference type="NCBI Taxonomy" id="937775"/>
    <lineage>
        <taxon>Archaea</taxon>
        <taxon>Methanobacteriati</taxon>
        <taxon>Methanobacteriota</taxon>
        <taxon>Stenosarchaea group</taxon>
        <taxon>Methanomicrobia</taxon>
        <taxon>Methanomicrobiales</taxon>
        <taxon>Methanomicrobiaceae</taxon>
        <taxon>Methanoplanus</taxon>
    </lineage>
</organism>
<protein>
    <submittedName>
        <fullName evidence="1">Uncharacterized protein</fullName>
    </submittedName>
</protein>
<sequence length="70" mass="7224">MGVLEGQGVFVDCGRDGYAGASGASGSASCAGLVRELLWAGVFEERVGFDVCFSPVGIRIGKKVEGVWRG</sequence>
<dbReference type="EMBL" id="CM001436">
    <property type="protein sequence ID" value="EHQ34553.1"/>
    <property type="molecule type" value="Genomic_DNA"/>
</dbReference>
<reference evidence="1 2" key="1">
    <citation type="submission" date="2011-10" db="EMBL/GenBank/DDBJ databases">
        <title>The Improved High-Quality Draft genome of Methanoplanus limicola DSM 2279.</title>
        <authorList>
            <consortium name="US DOE Joint Genome Institute (JGI-PGF)"/>
            <person name="Lucas S."/>
            <person name="Copeland A."/>
            <person name="Lapidus A."/>
            <person name="Glavina del Rio T."/>
            <person name="Dalin E."/>
            <person name="Tice H."/>
            <person name="Bruce D."/>
            <person name="Goodwin L."/>
            <person name="Pitluck S."/>
            <person name="Peters L."/>
            <person name="Mikhailova N."/>
            <person name="Lu M."/>
            <person name="Kyrpides N."/>
            <person name="Mavromatis K."/>
            <person name="Ivanova N."/>
            <person name="Markowitz V."/>
            <person name="Cheng J.-F."/>
            <person name="Hugenholtz P."/>
            <person name="Woyke T."/>
            <person name="Wu D."/>
            <person name="Wirth R."/>
            <person name="Brambilla E.-M."/>
            <person name="Klenk H.-P."/>
            <person name="Eisen J.A."/>
        </authorList>
    </citation>
    <scope>NUCLEOTIDE SEQUENCE [LARGE SCALE GENOMIC DNA]</scope>
    <source>
        <strain evidence="1 2">DSM 2279</strain>
    </source>
</reference>
<evidence type="ECO:0000313" key="2">
    <source>
        <dbReference type="Proteomes" id="UP000005741"/>
    </source>
</evidence>
<dbReference type="RefSeq" id="WP_004076192.1">
    <property type="nucleotide sequence ID" value="NZ_CM001436.1"/>
</dbReference>
<dbReference type="HOGENOM" id="CLU_2748205_0_0_2"/>
<dbReference type="InParanoid" id="H1Z1M7"/>
<name>H1Z1M7_9EURY</name>
<accession>H1Z1M7</accession>
<proteinExistence type="predicted"/>
<dbReference type="Proteomes" id="UP000005741">
    <property type="component" value="Chromosome"/>
</dbReference>